<dbReference type="Proteomes" id="UP000295063">
    <property type="component" value="Unassembled WGS sequence"/>
</dbReference>
<organism evidence="1 2">
    <name type="scientific">Anaerospora hongkongensis</name>
    <dbReference type="NCBI Taxonomy" id="244830"/>
    <lineage>
        <taxon>Bacteria</taxon>
        <taxon>Bacillati</taxon>
        <taxon>Bacillota</taxon>
        <taxon>Negativicutes</taxon>
        <taxon>Selenomonadales</taxon>
        <taxon>Sporomusaceae</taxon>
        <taxon>Anaerospora</taxon>
    </lineage>
</organism>
<comment type="caution">
    <text evidence="1">The sequence shown here is derived from an EMBL/GenBank/DDBJ whole genome shotgun (WGS) entry which is preliminary data.</text>
</comment>
<sequence>MRNVVIPLRLPYSPPNLLGGTLTAFYPIDVIIAGHAKAVNGHRPA</sequence>
<keyword evidence="2" id="KW-1185">Reference proteome</keyword>
<dbReference type="AlphaFoldDB" id="A0A4R1PYT9"/>
<evidence type="ECO:0000313" key="2">
    <source>
        <dbReference type="Proteomes" id="UP000295063"/>
    </source>
</evidence>
<reference evidence="1 2" key="1">
    <citation type="submission" date="2019-03" db="EMBL/GenBank/DDBJ databases">
        <title>Genomic Encyclopedia of Type Strains, Phase IV (KMG-IV): sequencing the most valuable type-strain genomes for metagenomic binning, comparative biology and taxonomic classification.</title>
        <authorList>
            <person name="Goeker M."/>
        </authorList>
    </citation>
    <scope>NUCLEOTIDE SEQUENCE [LARGE SCALE GENOMIC DNA]</scope>
    <source>
        <strain evidence="1 2">DSM 15969</strain>
    </source>
</reference>
<evidence type="ECO:0000313" key="1">
    <source>
        <dbReference type="EMBL" id="TCL38124.1"/>
    </source>
</evidence>
<name>A0A4R1PYT9_9FIRM</name>
<accession>A0A4R1PYT9</accession>
<protein>
    <submittedName>
        <fullName evidence="1">Uncharacterized protein</fullName>
    </submittedName>
</protein>
<gene>
    <name evidence="1" type="ORF">EV210_10490</name>
</gene>
<dbReference type="EMBL" id="SLUI01000004">
    <property type="protein sequence ID" value="TCL38124.1"/>
    <property type="molecule type" value="Genomic_DNA"/>
</dbReference>
<proteinExistence type="predicted"/>